<organism evidence="1 2">
    <name type="scientific">Panagrolaimus sp. ES5</name>
    <dbReference type="NCBI Taxonomy" id="591445"/>
    <lineage>
        <taxon>Eukaryota</taxon>
        <taxon>Metazoa</taxon>
        <taxon>Ecdysozoa</taxon>
        <taxon>Nematoda</taxon>
        <taxon>Chromadorea</taxon>
        <taxon>Rhabditida</taxon>
        <taxon>Tylenchina</taxon>
        <taxon>Panagrolaimomorpha</taxon>
        <taxon>Panagrolaimoidea</taxon>
        <taxon>Panagrolaimidae</taxon>
        <taxon>Panagrolaimus</taxon>
    </lineage>
</organism>
<reference evidence="2" key="1">
    <citation type="submission" date="2022-11" db="UniProtKB">
        <authorList>
            <consortium name="WormBaseParasite"/>
        </authorList>
    </citation>
    <scope>IDENTIFICATION</scope>
</reference>
<accession>A0AC34F0Q3</accession>
<name>A0AC34F0Q3_9BILA</name>
<evidence type="ECO:0000313" key="1">
    <source>
        <dbReference type="Proteomes" id="UP000887579"/>
    </source>
</evidence>
<proteinExistence type="predicted"/>
<dbReference type="Proteomes" id="UP000887579">
    <property type="component" value="Unplaced"/>
</dbReference>
<evidence type="ECO:0000313" key="2">
    <source>
        <dbReference type="WBParaSite" id="ES5_v2.g10608.t1"/>
    </source>
</evidence>
<dbReference type="WBParaSite" id="ES5_v2.g10608.t1">
    <property type="protein sequence ID" value="ES5_v2.g10608.t1"/>
    <property type="gene ID" value="ES5_v2.g10608"/>
</dbReference>
<protein>
    <submittedName>
        <fullName evidence="2">Alpha-1,3-mannosyl-glycoprotein 4-beta-N-acetylglucosaminyltransferase A</fullName>
    </submittedName>
</protein>
<sequence length="419" mass="48579">MGRLIIGIPTIKRLEKDYLHETIQDCLDNVRPEEASLVTFVVLIAERQFDENVNETVAALKHKFETAIENGILQVIMPPSFWYPPDLDLIEPTFNDSQERMIWRTKQNLDYAYLMIYAKYFFGFTDYYIQLEDDVISKVGYISAMTVFADTHNDWFSCDFSKLGFIGKMFYTNDLPLLSNFILLFYREKPVDWILDQLFLVKYCNHEEGGCIKKRINGVRRLYHKPALFQHIGRYSSLSGKVQPLRDSSFKLKTKIAAAIQHSKNKKADQLSSIAAPIQHSKNKKADQLSSSVSFFTSDNLENFYNYSTPLVMTFNQTMIDDNSAAMKGTTLLKIKYFNPIEISSIGLRYFVRYRKNVANKLPFKVNVCDENNCFDIEFPHFLHLKVNFQEFKNVSSITVVLDEIIDVEIISFTSLLIT</sequence>